<evidence type="ECO:0000313" key="7">
    <source>
        <dbReference type="EMBL" id="TID28046.1"/>
    </source>
</evidence>
<feature type="region of interest" description="Disordered" evidence="5">
    <location>
        <begin position="93"/>
        <end position="113"/>
    </location>
</feature>
<dbReference type="EMBL" id="SELW01000425">
    <property type="protein sequence ID" value="TID28046.1"/>
    <property type="molecule type" value="Genomic_DNA"/>
</dbReference>
<dbReference type="STRING" id="52247.A0A4T0X242"/>
<organism evidence="7 8">
    <name type="scientific">Pichia inconspicua</name>
    <dbReference type="NCBI Taxonomy" id="52247"/>
    <lineage>
        <taxon>Eukaryota</taxon>
        <taxon>Fungi</taxon>
        <taxon>Dikarya</taxon>
        <taxon>Ascomycota</taxon>
        <taxon>Saccharomycotina</taxon>
        <taxon>Pichiomycetes</taxon>
        <taxon>Pichiales</taxon>
        <taxon>Pichiaceae</taxon>
        <taxon>Pichia</taxon>
    </lineage>
</organism>
<proteinExistence type="inferred from homology"/>
<feature type="domain" description="Sas10 C-terminal" evidence="6">
    <location>
        <begin position="77"/>
        <end position="150"/>
    </location>
</feature>
<name>A0A4T0X242_9ASCO</name>
<feature type="compositionally biased region" description="Basic residues" evidence="5">
    <location>
        <begin position="94"/>
        <end position="110"/>
    </location>
</feature>
<dbReference type="InterPro" id="IPR018972">
    <property type="entry name" value="Sas10_C_dom"/>
</dbReference>
<dbReference type="Proteomes" id="UP000307173">
    <property type="component" value="Unassembled WGS sequence"/>
</dbReference>
<dbReference type="OrthoDB" id="1924577at2759"/>
<accession>A0A4T0X242</accession>
<evidence type="ECO:0000313" key="8">
    <source>
        <dbReference type="Proteomes" id="UP000307173"/>
    </source>
</evidence>
<evidence type="ECO:0000256" key="5">
    <source>
        <dbReference type="SAM" id="MobiDB-lite"/>
    </source>
</evidence>
<keyword evidence="8" id="KW-1185">Reference proteome</keyword>
<protein>
    <recommendedName>
        <fullName evidence="6">Sas10 C-terminal domain-containing protein</fullName>
    </recommendedName>
</protein>
<dbReference type="GO" id="GO:0000462">
    <property type="term" value="P:maturation of SSU-rRNA from tricistronic rRNA transcript (SSU-rRNA, 5.8S rRNA, LSU-rRNA)"/>
    <property type="evidence" value="ECO:0007669"/>
    <property type="project" value="TreeGrafter"/>
</dbReference>
<comment type="subcellular location">
    <subcellularLocation>
        <location evidence="1">Nucleus</location>
    </subcellularLocation>
</comment>
<dbReference type="Pfam" id="PF09368">
    <property type="entry name" value="Sas10"/>
    <property type="match status" value="1"/>
</dbReference>
<reference evidence="7 8" key="1">
    <citation type="journal article" date="2019" name="Front. Genet.">
        <title>Whole-Genome Sequencing of the Opportunistic Yeast Pathogen Candida inconspicua Uncovers Its Hybrid Origin.</title>
        <authorList>
            <person name="Mixao V."/>
            <person name="Hansen A.P."/>
            <person name="Saus E."/>
            <person name="Boekhout T."/>
            <person name="Lass-Florl C."/>
            <person name="Gabaldon T."/>
        </authorList>
    </citation>
    <scope>NUCLEOTIDE SEQUENCE [LARGE SCALE GENOMIC DNA]</scope>
    <source>
        <strain evidence="7 8">CBS 180</strain>
    </source>
</reference>
<evidence type="ECO:0000256" key="4">
    <source>
        <dbReference type="SAM" id="Coils"/>
    </source>
</evidence>
<evidence type="ECO:0000256" key="2">
    <source>
        <dbReference type="ARBA" id="ARBA00010979"/>
    </source>
</evidence>
<dbReference type="AlphaFoldDB" id="A0A4T0X242"/>
<sequence>MATFVYNKPAEGHRADKAVKPVLKVKHDVKELEKFFNETQEEKKKKKESRKEAHKLALIAAREGKLQEMQEEESIGETGKRAIGYQIMKNKGLTARRKKENRNARVKKRNKYDTAKKKLKSIRAVYEGQKGPYMGELTGISKKISRSVKLD</sequence>
<dbReference type="PANTHER" id="PTHR13237">
    <property type="entry name" value="SOMETHING ABOUT SILENCING PROTEIN 10-RELATED"/>
    <property type="match status" value="1"/>
</dbReference>
<evidence type="ECO:0000259" key="6">
    <source>
        <dbReference type="Pfam" id="PF09368"/>
    </source>
</evidence>
<feature type="coiled-coil region" evidence="4">
    <location>
        <begin position="29"/>
        <end position="57"/>
    </location>
</feature>
<evidence type="ECO:0000256" key="3">
    <source>
        <dbReference type="ARBA" id="ARBA00023242"/>
    </source>
</evidence>
<gene>
    <name evidence="7" type="ORF">CANINC_002727</name>
</gene>
<keyword evidence="4" id="KW-0175">Coiled coil</keyword>
<dbReference type="PANTHER" id="PTHR13237:SF8">
    <property type="entry name" value="SOMETHING ABOUT SILENCING PROTEIN 10"/>
    <property type="match status" value="1"/>
</dbReference>
<keyword evidence="3" id="KW-0539">Nucleus</keyword>
<comment type="caution">
    <text evidence="7">The sequence shown here is derived from an EMBL/GenBank/DDBJ whole genome shotgun (WGS) entry which is preliminary data.</text>
</comment>
<evidence type="ECO:0000256" key="1">
    <source>
        <dbReference type="ARBA" id="ARBA00004123"/>
    </source>
</evidence>
<comment type="similarity">
    <text evidence="2">Belongs to the SAS10 family.</text>
</comment>
<dbReference type="GO" id="GO:0032040">
    <property type="term" value="C:small-subunit processome"/>
    <property type="evidence" value="ECO:0007669"/>
    <property type="project" value="TreeGrafter"/>
</dbReference>